<feature type="compositionally biased region" description="Low complexity" evidence="1">
    <location>
        <begin position="92"/>
        <end position="112"/>
    </location>
</feature>
<evidence type="ECO:0000259" key="2">
    <source>
        <dbReference type="SMART" id="SM00834"/>
    </source>
</evidence>
<evidence type="ECO:0000256" key="1">
    <source>
        <dbReference type="SAM" id="MobiDB-lite"/>
    </source>
</evidence>
<sequence length="112" mass="11833">MPTYEYVCPKCGHEFEQFQSMRDEPLKKCPKCKKMGLKRLVGSGAGLIFKGSGFYITDYKNTAAKTDAANAAKAASPKTEAPKSEAPKSDAGTKSSGGSEKSAAKSSSKTAK</sequence>
<feature type="compositionally biased region" description="Low complexity" evidence="1">
    <location>
        <begin position="67"/>
        <end position="79"/>
    </location>
</feature>
<dbReference type="Pfam" id="PF09723">
    <property type="entry name" value="Zn_ribbon_8"/>
    <property type="match status" value="1"/>
</dbReference>
<proteinExistence type="predicted"/>
<dbReference type="PANTHER" id="PTHR34404">
    <property type="entry name" value="REGULATORY PROTEIN, FMDB FAMILY"/>
    <property type="match status" value="1"/>
</dbReference>
<feature type="domain" description="Putative regulatory protein FmdB zinc ribbon" evidence="2">
    <location>
        <begin position="1"/>
        <end position="42"/>
    </location>
</feature>
<evidence type="ECO:0000313" key="4">
    <source>
        <dbReference type="Proteomes" id="UP000825051"/>
    </source>
</evidence>
<evidence type="ECO:0000313" key="3">
    <source>
        <dbReference type="EMBL" id="QYM80756.1"/>
    </source>
</evidence>
<gene>
    <name evidence="3" type="ORF">K0B96_04400</name>
</gene>
<dbReference type="SMART" id="SM00834">
    <property type="entry name" value="CxxC_CXXC_SSSS"/>
    <property type="match status" value="1"/>
</dbReference>
<keyword evidence="4" id="KW-1185">Reference proteome</keyword>
<reference evidence="3" key="1">
    <citation type="submission" date="2021-08" db="EMBL/GenBank/DDBJ databases">
        <title>Genome of a novel bacterium of the phylum Verrucomicrobia, Oleiharenicola sp. KSB-15.</title>
        <authorList>
            <person name="Chung J.-H."/>
            <person name="Ahn J.-H."/>
            <person name="Yoon Y."/>
            <person name="Kim D.-Y."/>
            <person name="An S.-H."/>
            <person name="Park I."/>
            <person name="Yeon J."/>
        </authorList>
    </citation>
    <scope>NUCLEOTIDE SEQUENCE</scope>
    <source>
        <strain evidence="3">KSB-15</strain>
    </source>
</reference>
<dbReference type="PANTHER" id="PTHR34404:SF2">
    <property type="entry name" value="CONSERVED SERINE RICH PROTEIN"/>
    <property type="match status" value="1"/>
</dbReference>
<dbReference type="EMBL" id="CP080507">
    <property type="protein sequence ID" value="QYM80756.1"/>
    <property type="molecule type" value="Genomic_DNA"/>
</dbReference>
<protein>
    <submittedName>
        <fullName evidence="3">Zinc ribbon domain-containing protein</fullName>
    </submittedName>
</protein>
<dbReference type="AlphaFoldDB" id="A0A8F9XMX1"/>
<dbReference type="RefSeq" id="WP_220166397.1">
    <property type="nucleotide sequence ID" value="NZ_CP080507.1"/>
</dbReference>
<dbReference type="InterPro" id="IPR013429">
    <property type="entry name" value="Regulatory_FmdB_Zinc_ribbon"/>
</dbReference>
<dbReference type="NCBIfam" id="TIGR02605">
    <property type="entry name" value="CxxC_CxxC_SSSS"/>
    <property type="match status" value="1"/>
</dbReference>
<accession>A0A8F9XMX1</accession>
<organism evidence="3 4">
    <name type="scientific">Horticoccus luteus</name>
    <dbReference type="NCBI Taxonomy" id="2862869"/>
    <lineage>
        <taxon>Bacteria</taxon>
        <taxon>Pseudomonadati</taxon>
        <taxon>Verrucomicrobiota</taxon>
        <taxon>Opitutia</taxon>
        <taxon>Opitutales</taxon>
        <taxon>Opitutaceae</taxon>
        <taxon>Horticoccus</taxon>
    </lineage>
</organism>
<name>A0A8F9XMX1_9BACT</name>
<feature type="region of interest" description="Disordered" evidence="1">
    <location>
        <begin position="67"/>
        <end position="112"/>
    </location>
</feature>
<dbReference type="KEGG" id="ole:K0B96_04400"/>
<dbReference type="Proteomes" id="UP000825051">
    <property type="component" value="Chromosome"/>
</dbReference>